<dbReference type="AlphaFoldDB" id="A0A6A6EA76"/>
<sequence>MIRRDQFVLLAKSRAWQSISHEMIEVIVINGSESNWTDADGVWSEHCGVGPSGAVLVRPDGIVAYRFQDDKLASQRAAELRIRELVNRLLKL</sequence>
<protein>
    <submittedName>
        <fullName evidence="1">Uncharacterized protein</fullName>
    </submittedName>
</protein>
<gene>
    <name evidence="1" type="ORF">K469DRAFT_704344</name>
</gene>
<proteinExistence type="predicted"/>
<organism evidence="1 2">
    <name type="scientific">Zopfia rhizophila CBS 207.26</name>
    <dbReference type="NCBI Taxonomy" id="1314779"/>
    <lineage>
        <taxon>Eukaryota</taxon>
        <taxon>Fungi</taxon>
        <taxon>Dikarya</taxon>
        <taxon>Ascomycota</taxon>
        <taxon>Pezizomycotina</taxon>
        <taxon>Dothideomycetes</taxon>
        <taxon>Dothideomycetes incertae sedis</taxon>
        <taxon>Zopfiaceae</taxon>
        <taxon>Zopfia</taxon>
    </lineage>
</organism>
<dbReference type="OrthoDB" id="2690153at2759"/>
<accession>A0A6A6EA76</accession>
<evidence type="ECO:0000313" key="2">
    <source>
        <dbReference type="Proteomes" id="UP000800200"/>
    </source>
</evidence>
<dbReference type="Pfam" id="PF21274">
    <property type="entry name" value="Rng_hyd_C"/>
    <property type="match status" value="1"/>
</dbReference>
<name>A0A6A6EA76_9PEZI</name>
<dbReference type="EMBL" id="ML994625">
    <property type="protein sequence ID" value="KAF2188063.1"/>
    <property type="molecule type" value="Genomic_DNA"/>
</dbReference>
<dbReference type="Gene3D" id="3.40.30.120">
    <property type="match status" value="1"/>
</dbReference>
<keyword evidence="2" id="KW-1185">Reference proteome</keyword>
<dbReference type="Proteomes" id="UP000800200">
    <property type="component" value="Unassembled WGS sequence"/>
</dbReference>
<evidence type="ECO:0000313" key="1">
    <source>
        <dbReference type="EMBL" id="KAF2188063.1"/>
    </source>
</evidence>
<reference evidence="1" key="1">
    <citation type="journal article" date="2020" name="Stud. Mycol.">
        <title>101 Dothideomycetes genomes: a test case for predicting lifestyles and emergence of pathogens.</title>
        <authorList>
            <person name="Haridas S."/>
            <person name="Albert R."/>
            <person name="Binder M."/>
            <person name="Bloem J."/>
            <person name="Labutti K."/>
            <person name="Salamov A."/>
            <person name="Andreopoulos B."/>
            <person name="Baker S."/>
            <person name="Barry K."/>
            <person name="Bills G."/>
            <person name="Bluhm B."/>
            <person name="Cannon C."/>
            <person name="Castanera R."/>
            <person name="Culley D."/>
            <person name="Daum C."/>
            <person name="Ezra D."/>
            <person name="Gonzalez J."/>
            <person name="Henrissat B."/>
            <person name="Kuo A."/>
            <person name="Liang C."/>
            <person name="Lipzen A."/>
            <person name="Lutzoni F."/>
            <person name="Magnuson J."/>
            <person name="Mondo S."/>
            <person name="Nolan M."/>
            <person name="Ohm R."/>
            <person name="Pangilinan J."/>
            <person name="Park H.-J."/>
            <person name="Ramirez L."/>
            <person name="Alfaro M."/>
            <person name="Sun H."/>
            <person name="Tritt A."/>
            <person name="Yoshinaga Y."/>
            <person name="Zwiers L.-H."/>
            <person name="Turgeon B."/>
            <person name="Goodwin S."/>
            <person name="Spatafora J."/>
            <person name="Crous P."/>
            <person name="Grigoriev I."/>
        </authorList>
    </citation>
    <scope>NUCLEOTIDE SEQUENCE</scope>
    <source>
        <strain evidence="1">CBS 207.26</strain>
    </source>
</reference>